<dbReference type="InterPro" id="IPR014352">
    <property type="entry name" value="FERM/acyl-CoA-bd_prot_sf"/>
</dbReference>
<feature type="domain" description="ACB" evidence="7">
    <location>
        <begin position="55"/>
        <end position="141"/>
    </location>
</feature>
<feature type="repeat" description="ANK" evidence="4">
    <location>
        <begin position="222"/>
        <end position="254"/>
    </location>
</feature>
<keyword evidence="3" id="KW-0446">Lipid-binding</keyword>
<evidence type="ECO:0000256" key="4">
    <source>
        <dbReference type="PROSITE-ProRule" id="PRU00023"/>
    </source>
</evidence>
<dbReference type="InterPro" id="IPR002110">
    <property type="entry name" value="Ankyrin_rpt"/>
</dbReference>
<dbReference type="AlphaFoldDB" id="A0AAV2YM56"/>
<keyword evidence="6" id="KW-0732">Signal</keyword>
<dbReference type="SUPFAM" id="SSF47027">
    <property type="entry name" value="Acyl-CoA binding protein"/>
    <property type="match status" value="1"/>
</dbReference>
<comment type="caution">
    <text evidence="8">The sequence shown here is derived from an EMBL/GenBank/DDBJ whole genome shotgun (WGS) entry which is preliminary data.</text>
</comment>
<feature type="chain" id="PRO_5043954586" description="ACB domain-containing protein" evidence="6">
    <location>
        <begin position="26"/>
        <end position="309"/>
    </location>
</feature>
<evidence type="ECO:0000256" key="2">
    <source>
        <dbReference type="ARBA" id="ARBA00023043"/>
    </source>
</evidence>
<feature type="compositionally biased region" description="Low complexity" evidence="5">
    <location>
        <begin position="143"/>
        <end position="152"/>
    </location>
</feature>
<evidence type="ECO:0000313" key="8">
    <source>
        <dbReference type="EMBL" id="DAZ96082.1"/>
    </source>
</evidence>
<dbReference type="Pfam" id="PF13857">
    <property type="entry name" value="Ank_5"/>
    <property type="match status" value="1"/>
</dbReference>
<evidence type="ECO:0000256" key="6">
    <source>
        <dbReference type="SAM" id="SignalP"/>
    </source>
</evidence>
<dbReference type="PROSITE" id="PS50297">
    <property type="entry name" value="ANK_REP_REGION"/>
    <property type="match status" value="2"/>
</dbReference>
<keyword evidence="2 4" id="KW-0040">ANK repeat</keyword>
<evidence type="ECO:0000256" key="1">
    <source>
        <dbReference type="ARBA" id="ARBA00022737"/>
    </source>
</evidence>
<dbReference type="GO" id="GO:0000062">
    <property type="term" value="F:fatty-acyl-CoA binding"/>
    <property type="evidence" value="ECO:0007669"/>
    <property type="project" value="InterPro"/>
</dbReference>
<feature type="repeat" description="ANK" evidence="4">
    <location>
        <begin position="255"/>
        <end position="287"/>
    </location>
</feature>
<dbReference type="InterPro" id="IPR000582">
    <property type="entry name" value="Acyl-CoA-binding_protein"/>
</dbReference>
<organism evidence="8 9">
    <name type="scientific">Lagenidium giganteum</name>
    <dbReference type="NCBI Taxonomy" id="4803"/>
    <lineage>
        <taxon>Eukaryota</taxon>
        <taxon>Sar</taxon>
        <taxon>Stramenopiles</taxon>
        <taxon>Oomycota</taxon>
        <taxon>Peronosporomycetes</taxon>
        <taxon>Pythiales</taxon>
        <taxon>Pythiaceae</taxon>
    </lineage>
</organism>
<dbReference type="SMART" id="SM00248">
    <property type="entry name" value="ANK"/>
    <property type="match status" value="2"/>
</dbReference>
<dbReference type="PROSITE" id="PS50088">
    <property type="entry name" value="ANK_REPEAT"/>
    <property type="match status" value="2"/>
</dbReference>
<dbReference type="PANTHER" id="PTHR24119">
    <property type="entry name" value="ACYL-COA-BINDING DOMAIN-CONTAINING PROTEIN 6"/>
    <property type="match status" value="1"/>
</dbReference>
<gene>
    <name evidence="8" type="ORF">N0F65_005860</name>
</gene>
<dbReference type="Proteomes" id="UP001146120">
    <property type="component" value="Unassembled WGS sequence"/>
</dbReference>
<evidence type="ECO:0000313" key="9">
    <source>
        <dbReference type="Proteomes" id="UP001146120"/>
    </source>
</evidence>
<protein>
    <recommendedName>
        <fullName evidence="7">ACB domain-containing protein</fullName>
    </recommendedName>
</protein>
<keyword evidence="9" id="KW-1185">Reference proteome</keyword>
<accession>A0AAV2YM56</accession>
<dbReference type="SUPFAM" id="SSF48403">
    <property type="entry name" value="Ankyrin repeat"/>
    <property type="match status" value="1"/>
</dbReference>
<dbReference type="InterPro" id="IPR036770">
    <property type="entry name" value="Ankyrin_rpt-contain_sf"/>
</dbReference>
<reference evidence="8" key="1">
    <citation type="submission" date="2022-11" db="EMBL/GenBank/DDBJ databases">
        <authorList>
            <person name="Morgan W.R."/>
            <person name="Tartar A."/>
        </authorList>
    </citation>
    <scope>NUCLEOTIDE SEQUENCE</scope>
    <source>
        <strain evidence="8">ARSEF 373</strain>
    </source>
</reference>
<dbReference type="InterPro" id="IPR035984">
    <property type="entry name" value="Acyl-CoA-binding_sf"/>
</dbReference>
<name>A0AAV2YM56_9STRA</name>
<dbReference type="EMBL" id="DAKRPA010000179">
    <property type="protein sequence ID" value="DAZ96082.1"/>
    <property type="molecule type" value="Genomic_DNA"/>
</dbReference>
<reference evidence="8" key="2">
    <citation type="journal article" date="2023" name="Microbiol Resour">
        <title>Decontamination and Annotation of the Draft Genome Sequence of the Oomycete Lagenidium giganteum ARSEF 373.</title>
        <authorList>
            <person name="Morgan W.R."/>
            <person name="Tartar A."/>
        </authorList>
    </citation>
    <scope>NUCLEOTIDE SEQUENCE</scope>
    <source>
        <strain evidence="8">ARSEF 373</strain>
    </source>
</reference>
<feature type="signal peptide" evidence="6">
    <location>
        <begin position="1"/>
        <end position="25"/>
    </location>
</feature>
<keyword evidence="1" id="KW-0677">Repeat</keyword>
<feature type="region of interest" description="Disordered" evidence="5">
    <location>
        <begin position="142"/>
        <end position="166"/>
    </location>
</feature>
<dbReference type="Gene3D" id="1.20.80.10">
    <property type="match status" value="1"/>
</dbReference>
<dbReference type="Gene3D" id="1.25.40.20">
    <property type="entry name" value="Ankyrin repeat-containing domain"/>
    <property type="match status" value="2"/>
</dbReference>
<evidence type="ECO:0000256" key="5">
    <source>
        <dbReference type="SAM" id="MobiDB-lite"/>
    </source>
</evidence>
<proteinExistence type="predicted"/>
<dbReference type="PROSITE" id="PS51228">
    <property type="entry name" value="ACB_2"/>
    <property type="match status" value="1"/>
</dbReference>
<sequence>MAMGLTMAQLFITLIVLLVVPCVLHQVFFQKSKAKEQRSLVTLDDYINKHGMSESDARFQVAVDFVALQSPKALSNDQRLTLYAFYKQAHFGKCTTEQPSAADFVGKAKWESWNALGNMDVELAKDQYITFVKELFPRFDPTGKNNSSNAGAAAGGPGMNPAGGNDGATMSMAGVVSTPTIDMSAPEWQAKDDVFHYASTGAVAKVKRAIKNGCDLNTKDDEGRTMLHWAVDRSQTEIVETLLESGALPNEQDEDGMTPLHYAVSCELEDMVRLLMKHGASPTVEDNDGETPLDAASEEIRSILAEAEN</sequence>
<dbReference type="Pfam" id="PF00887">
    <property type="entry name" value="ACBP"/>
    <property type="match status" value="1"/>
</dbReference>
<dbReference type="PRINTS" id="PR00689">
    <property type="entry name" value="ACOABINDINGP"/>
</dbReference>
<evidence type="ECO:0000256" key="3">
    <source>
        <dbReference type="ARBA" id="ARBA00023121"/>
    </source>
</evidence>
<evidence type="ECO:0000259" key="7">
    <source>
        <dbReference type="PROSITE" id="PS51228"/>
    </source>
</evidence>
<dbReference type="PANTHER" id="PTHR24119:SF0">
    <property type="entry name" value="ACYL-COA-BINDING DOMAIN-CONTAINING PROTEIN 6"/>
    <property type="match status" value="1"/>
</dbReference>